<dbReference type="EMBL" id="CAJVQB010062347">
    <property type="protein sequence ID" value="CAG8840208.1"/>
    <property type="molecule type" value="Genomic_DNA"/>
</dbReference>
<feature type="region of interest" description="Disordered" evidence="1">
    <location>
        <begin position="33"/>
        <end position="52"/>
    </location>
</feature>
<reference evidence="2 3" key="1">
    <citation type="submission" date="2021-06" db="EMBL/GenBank/DDBJ databases">
        <authorList>
            <person name="Kallberg Y."/>
            <person name="Tangrot J."/>
            <person name="Rosling A."/>
        </authorList>
    </citation>
    <scope>NUCLEOTIDE SEQUENCE [LARGE SCALE GENOMIC DNA]</scope>
    <source>
        <strain evidence="2 3">120-4 pot B 10/14</strain>
    </source>
</reference>
<gene>
    <name evidence="2" type="ORF">GMARGA_LOCUS34803</name>
</gene>
<evidence type="ECO:0000313" key="2">
    <source>
        <dbReference type="EMBL" id="CAG8840208.1"/>
    </source>
</evidence>
<accession>A0ABN7WTD2</accession>
<evidence type="ECO:0000256" key="1">
    <source>
        <dbReference type="SAM" id="MobiDB-lite"/>
    </source>
</evidence>
<protein>
    <submittedName>
        <fullName evidence="2">39998_t:CDS:1</fullName>
    </submittedName>
</protein>
<feature type="non-terminal residue" evidence="2">
    <location>
        <position position="119"/>
    </location>
</feature>
<feature type="non-terminal residue" evidence="2">
    <location>
        <position position="1"/>
    </location>
</feature>
<dbReference type="Proteomes" id="UP000789901">
    <property type="component" value="Unassembled WGS sequence"/>
</dbReference>
<sequence>NPTTDLQSTQVGTSEKVKFLPNNLYIVSKQTNTFHNDLGTPNPDTDCSSGDTKVLEQSEHTDTDNSIKVQDSSKFNDDLIETSSYVTIEDKNEYKPRQLSYIKARLAKLKDSTNRNVFK</sequence>
<evidence type="ECO:0000313" key="3">
    <source>
        <dbReference type="Proteomes" id="UP000789901"/>
    </source>
</evidence>
<comment type="caution">
    <text evidence="2">The sequence shown here is derived from an EMBL/GenBank/DDBJ whole genome shotgun (WGS) entry which is preliminary data.</text>
</comment>
<name>A0ABN7WTD2_GIGMA</name>
<proteinExistence type="predicted"/>
<organism evidence="2 3">
    <name type="scientific">Gigaspora margarita</name>
    <dbReference type="NCBI Taxonomy" id="4874"/>
    <lineage>
        <taxon>Eukaryota</taxon>
        <taxon>Fungi</taxon>
        <taxon>Fungi incertae sedis</taxon>
        <taxon>Mucoromycota</taxon>
        <taxon>Glomeromycotina</taxon>
        <taxon>Glomeromycetes</taxon>
        <taxon>Diversisporales</taxon>
        <taxon>Gigasporaceae</taxon>
        <taxon>Gigaspora</taxon>
    </lineage>
</organism>
<keyword evidence="3" id="KW-1185">Reference proteome</keyword>
<feature type="compositionally biased region" description="Polar residues" evidence="1">
    <location>
        <begin position="42"/>
        <end position="51"/>
    </location>
</feature>